<keyword evidence="1" id="KW-0560">Oxidoreductase</keyword>
<comment type="caution">
    <text evidence="2">The sequence shown here is derived from an EMBL/GenBank/DDBJ whole genome shotgun (WGS) entry which is preliminary data.</text>
</comment>
<gene>
    <name evidence="2" type="ORF">GQX73_g9241</name>
</gene>
<evidence type="ECO:0000256" key="1">
    <source>
        <dbReference type="ARBA" id="ARBA00023002"/>
    </source>
</evidence>
<dbReference type="Proteomes" id="UP000481858">
    <property type="component" value="Unassembled WGS sequence"/>
</dbReference>
<reference evidence="2 3" key="1">
    <citation type="submission" date="2019-12" db="EMBL/GenBank/DDBJ databases">
        <title>Draft genome sequence of the ascomycete Xylaria multiplex DSM 110363.</title>
        <authorList>
            <person name="Buettner E."/>
            <person name="Kellner H."/>
        </authorList>
    </citation>
    <scope>NUCLEOTIDE SEQUENCE [LARGE SCALE GENOMIC DNA]</scope>
    <source>
        <strain evidence="2 3">DSM 110363</strain>
    </source>
</reference>
<dbReference type="GO" id="GO:0050660">
    <property type="term" value="F:flavin adenine dinucleotide binding"/>
    <property type="evidence" value="ECO:0007669"/>
    <property type="project" value="TreeGrafter"/>
</dbReference>
<protein>
    <submittedName>
        <fullName evidence="2">Uncharacterized protein</fullName>
    </submittedName>
</protein>
<dbReference type="InterPro" id="IPR050982">
    <property type="entry name" value="Auxin_biosynth/cation_transpt"/>
</dbReference>
<proteinExistence type="predicted"/>
<dbReference type="InterPro" id="IPR032710">
    <property type="entry name" value="NTF2-like_dom_sf"/>
</dbReference>
<dbReference type="SUPFAM" id="SSF51905">
    <property type="entry name" value="FAD/NAD(P)-binding domain"/>
    <property type="match status" value="1"/>
</dbReference>
<evidence type="ECO:0000313" key="3">
    <source>
        <dbReference type="Proteomes" id="UP000481858"/>
    </source>
</evidence>
<dbReference type="PANTHER" id="PTHR43539">
    <property type="entry name" value="FLAVIN-BINDING MONOOXYGENASE-LIKE PROTEIN (AFU_ORTHOLOGUE AFUA_4G09220)"/>
    <property type="match status" value="1"/>
</dbReference>
<sequence>MATAAVDQVPSSERVVPGSINVTIAPWPTTGHIDERATDAPAISSKIIDSFNQSLQKKDYEAIADLFVDDGYWRDHLGLTWDLRTAKGKERIIKLLQDGHNLVSVDIDHSISSPQVVNLRYDSSVRGIQFVTTVTTRFGSGQGVVRLRQLAGQWKIWFFFTSLTELRDHREAVGSNRAHGVSHGAQTGRKNWLERRHAESNFEDSEPDVLIIGSGQAGLSVHARLRMLNVPTLTIDRTDEIGDAWRNRYHQLVLHDPIWYDHMPYINFPAFWPVFTPKDKMADFLKTYAHMLELNVWTKTELESSSWNDQKKQWTTVLKRKISDGSIETRTLHPKHIIQATGHSGKKNYPEFNGMENFKGDVLCHSSEFRGARKGTSGRKAVVIGSCNSALDITQDYYENGYDVTLIQRSSTTVMASKSVLELLLGPLYFEGGPPVEYADLLAWSMPQEAYKAIHVDINTLQEARDREMLDGLNKAGFKTDRGPMNSGLWYKYLQRGGGYYIDVGTSQLIIDGKVKVKHGHGVDEILTNGIRLDDGTELEADEIICATGYQNMRTMTEAIFGSEVGSKVGNVWGLDEEGETKIMWRRSGYPGLWLHGGNLAMCRYFSRVVALQIKAQLEGLTS</sequence>
<dbReference type="Gene3D" id="3.50.50.60">
    <property type="entry name" value="FAD/NAD(P)-binding domain"/>
    <property type="match status" value="1"/>
</dbReference>
<dbReference type="PANTHER" id="PTHR43539:SF68">
    <property type="entry name" value="FLAVIN-BINDING MONOOXYGENASE-LIKE PROTEIN (AFU_ORTHOLOGUE AFUA_4G09220)"/>
    <property type="match status" value="1"/>
</dbReference>
<keyword evidence="3" id="KW-1185">Reference proteome</keyword>
<dbReference type="SUPFAM" id="SSF54427">
    <property type="entry name" value="NTF2-like"/>
    <property type="match status" value="1"/>
</dbReference>
<organism evidence="2 3">
    <name type="scientific">Xylaria multiplex</name>
    <dbReference type="NCBI Taxonomy" id="323545"/>
    <lineage>
        <taxon>Eukaryota</taxon>
        <taxon>Fungi</taxon>
        <taxon>Dikarya</taxon>
        <taxon>Ascomycota</taxon>
        <taxon>Pezizomycotina</taxon>
        <taxon>Sordariomycetes</taxon>
        <taxon>Xylariomycetidae</taxon>
        <taxon>Xylariales</taxon>
        <taxon>Xylariaceae</taxon>
        <taxon>Xylaria</taxon>
    </lineage>
</organism>
<dbReference type="InterPro" id="IPR036188">
    <property type="entry name" value="FAD/NAD-bd_sf"/>
</dbReference>
<dbReference type="OrthoDB" id="74360at2759"/>
<dbReference type="AlphaFoldDB" id="A0A7C8MNA5"/>
<dbReference type="GO" id="GO:0004497">
    <property type="term" value="F:monooxygenase activity"/>
    <property type="evidence" value="ECO:0007669"/>
    <property type="project" value="TreeGrafter"/>
</dbReference>
<dbReference type="EMBL" id="WUBL01000156">
    <property type="protein sequence ID" value="KAF2964327.1"/>
    <property type="molecule type" value="Genomic_DNA"/>
</dbReference>
<dbReference type="Gene3D" id="3.10.450.50">
    <property type="match status" value="1"/>
</dbReference>
<dbReference type="InParanoid" id="A0A7C8MNA5"/>
<evidence type="ECO:0000313" key="2">
    <source>
        <dbReference type="EMBL" id="KAF2964327.1"/>
    </source>
</evidence>
<dbReference type="Pfam" id="PF13738">
    <property type="entry name" value="Pyr_redox_3"/>
    <property type="match status" value="1"/>
</dbReference>
<name>A0A7C8MNA5_9PEZI</name>
<accession>A0A7C8MNA5</accession>